<dbReference type="STRING" id="215250.A0A316YEG9"/>
<dbReference type="InParanoid" id="A0A316YEG9"/>
<sequence length="900" mass="98788">MVRSKPKRTHARLTCQTCKERKRRCELPDTHFAEAEADRTQALPPSKACHRCRTLQIDCFLRSNSGHGSYTPPITSRRVPDSLTISSLLGAQSYSNDVRSGASDASADEQRRPSAQRISAANPEPISGTFVGADSRSRSREGPVRDTPQVDETNGQERDSSDAMVILLRNTSATASSLSHDLMGHPYATLNWLVHARQFTVTSGVAVVPRERGDLENILEVIDEGLVKRLKTRLEQVAMIHDSIPRPARIRQLYIANPTASSRLLLSLLCFAALLQRSPKLPLDEELMELKRQALCSLITADIPTVMATARMEATTIHALTLLGTVDPLGLLQDTTQVLHTARANGSATTNVSGVTEASGRIDSLPTDPPRAHTMLASMLLQRLPKANLGGPEGIPSTEFIDLELNELLLTVGDRIVQPCALDLSDLGLLPLIEGYHNPWTYFSESREEDLRRLGEVLLKYRLAILQVSVRAVQSFGVHVERCCEHMRTDRQAEADWPVRMKEDLDQASNMMEDLQNACELSMTSPMAAEIRESQEMFKLCKMEQNNLRGCLFVFFFRAALWPFVEPNGLAPRASPFATSAMVMEQCAIRSDTAGNGDEAARRAAHEHGLNQQRVVSLIIEVARRKEVPSVMTEDVASRTREMVSRFVTVRMECAETTLATFADGVQSGHESAPFLGWAPQPLLCTLLVDAAKVLMEAQVTTCAHIGQEVGRSSVWSFLMRRAAGALDSYATSLPRRSSRESTTDKSRLLGSLPSISSAAIRDMDAVALRAQNAVRQKRLLSRKSYDGLTPSTTSSTSDSRPPEDLAPGAAPDFRASRETWQPAVPDSAASSASSRQDIWPRYGPESTENSLRASAAAFGFPEPKGGTMHGDNLAQSWAQDPFGQLFAAWNDVPWDQALG</sequence>
<feature type="compositionally biased region" description="Basic and acidic residues" evidence="1">
    <location>
        <begin position="135"/>
        <end position="144"/>
    </location>
</feature>
<protein>
    <recommendedName>
        <fullName evidence="4">Zn(2)-C6 fungal-type domain-containing protein</fullName>
    </recommendedName>
</protein>
<dbReference type="EMBL" id="KZ819639">
    <property type="protein sequence ID" value="PWN87970.1"/>
    <property type="molecule type" value="Genomic_DNA"/>
</dbReference>
<dbReference type="SUPFAM" id="SSF57701">
    <property type="entry name" value="Zn2/Cys6 DNA-binding domain"/>
    <property type="match status" value="1"/>
</dbReference>
<dbReference type="Proteomes" id="UP000245768">
    <property type="component" value="Unassembled WGS sequence"/>
</dbReference>
<dbReference type="OrthoDB" id="2595934at2759"/>
<evidence type="ECO:0000256" key="1">
    <source>
        <dbReference type="SAM" id="MobiDB-lite"/>
    </source>
</evidence>
<dbReference type="GO" id="GO:0000981">
    <property type="term" value="F:DNA-binding transcription factor activity, RNA polymerase II-specific"/>
    <property type="evidence" value="ECO:0007669"/>
    <property type="project" value="InterPro"/>
</dbReference>
<feature type="region of interest" description="Disordered" evidence="1">
    <location>
        <begin position="782"/>
        <end position="847"/>
    </location>
</feature>
<feature type="compositionally biased region" description="Low complexity" evidence="1">
    <location>
        <begin position="790"/>
        <end position="800"/>
    </location>
</feature>
<reference evidence="2 3" key="1">
    <citation type="journal article" date="2018" name="Mol. Biol. Evol.">
        <title>Broad Genomic Sampling Reveals a Smut Pathogenic Ancestry of the Fungal Clade Ustilaginomycotina.</title>
        <authorList>
            <person name="Kijpornyongpan T."/>
            <person name="Mondo S.J."/>
            <person name="Barry K."/>
            <person name="Sandor L."/>
            <person name="Lee J."/>
            <person name="Lipzen A."/>
            <person name="Pangilinan J."/>
            <person name="LaButti K."/>
            <person name="Hainaut M."/>
            <person name="Henrissat B."/>
            <person name="Grigoriev I.V."/>
            <person name="Spatafora J.W."/>
            <person name="Aime M.C."/>
        </authorList>
    </citation>
    <scope>NUCLEOTIDE SEQUENCE [LARGE SCALE GENOMIC DNA]</scope>
    <source>
        <strain evidence="2 3">MCA 4198</strain>
    </source>
</reference>
<dbReference type="InterPro" id="IPR036864">
    <property type="entry name" value="Zn2-C6_fun-type_DNA-bd_sf"/>
</dbReference>
<dbReference type="RefSeq" id="XP_025375168.1">
    <property type="nucleotide sequence ID" value="XM_025522670.1"/>
</dbReference>
<evidence type="ECO:0000313" key="2">
    <source>
        <dbReference type="EMBL" id="PWN87970.1"/>
    </source>
</evidence>
<dbReference type="GeneID" id="37044586"/>
<dbReference type="AlphaFoldDB" id="A0A316YEG9"/>
<feature type="region of interest" description="Disordered" evidence="1">
    <location>
        <begin position="95"/>
        <end position="161"/>
    </location>
</feature>
<gene>
    <name evidence="2" type="ORF">FA10DRAFT_269226</name>
</gene>
<proteinExistence type="predicted"/>
<feature type="region of interest" description="Disordered" evidence="1">
    <location>
        <begin position="349"/>
        <end position="368"/>
    </location>
</feature>
<organism evidence="2 3">
    <name type="scientific">Acaromyces ingoldii</name>
    <dbReference type="NCBI Taxonomy" id="215250"/>
    <lineage>
        <taxon>Eukaryota</taxon>
        <taxon>Fungi</taxon>
        <taxon>Dikarya</taxon>
        <taxon>Basidiomycota</taxon>
        <taxon>Ustilaginomycotina</taxon>
        <taxon>Exobasidiomycetes</taxon>
        <taxon>Exobasidiales</taxon>
        <taxon>Cryptobasidiaceae</taxon>
        <taxon>Acaromyces</taxon>
    </lineage>
</organism>
<evidence type="ECO:0000313" key="3">
    <source>
        <dbReference type="Proteomes" id="UP000245768"/>
    </source>
</evidence>
<evidence type="ECO:0008006" key="4">
    <source>
        <dbReference type="Google" id="ProtNLM"/>
    </source>
</evidence>
<dbReference type="GO" id="GO:0008270">
    <property type="term" value="F:zinc ion binding"/>
    <property type="evidence" value="ECO:0007669"/>
    <property type="project" value="InterPro"/>
</dbReference>
<accession>A0A316YEG9</accession>
<name>A0A316YEG9_9BASI</name>
<keyword evidence="3" id="KW-1185">Reference proteome</keyword>